<organism evidence="2 3">
    <name type="scientific">Clostridium cochlearium</name>
    <dbReference type="NCBI Taxonomy" id="1494"/>
    <lineage>
        <taxon>Bacteria</taxon>
        <taxon>Bacillati</taxon>
        <taxon>Bacillota</taxon>
        <taxon>Clostridia</taxon>
        <taxon>Eubacteriales</taxon>
        <taxon>Clostridiaceae</taxon>
        <taxon>Clostridium</taxon>
    </lineage>
</organism>
<dbReference type="InterPro" id="IPR052229">
    <property type="entry name" value="Collagen-VI/PIF"/>
</dbReference>
<dbReference type="CDD" id="cd00198">
    <property type="entry name" value="vWFA"/>
    <property type="match status" value="2"/>
</dbReference>
<dbReference type="PANTHER" id="PTHR22588:SF3">
    <property type="entry name" value="VWFA DOMAIN-CONTAINING PROTEIN"/>
    <property type="match status" value="1"/>
</dbReference>
<dbReference type="AlphaFoldDB" id="A0A7Y3V5W3"/>
<name>A0A7Y3V5W3_CLOCO</name>
<reference evidence="2 3" key="1">
    <citation type="submission" date="2020-05" db="EMBL/GenBank/DDBJ databases">
        <title>Draft genome sequence of Clostridium cochlearium strain AGROS13 isolated from a sheep dairy farm in New Zealand.</title>
        <authorList>
            <person name="Gupta T.B."/>
            <person name="Jauregui R."/>
            <person name="Risson A.N."/>
            <person name="Brightwell G."/>
            <person name="Maclean P."/>
        </authorList>
    </citation>
    <scope>NUCLEOTIDE SEQUENCE [LARGE SCALE GENOMIC DNA]</scope>
    <source>
        <strain evidence="2 3">AGROS13</strain>
    </source>
</reference>
<dbReference type="PANTHER" id="PTHR22588">
    <property type="entry name" value="VWFA DOMAIN-CONTAINING PROTEIN"/>
    <property type="match status" value="1"/>
</dbReference>
<dbReference type="InterPro" id="IPR036465">
    <property type="entry name" value="vWFA_dom_sf"/>
</dbReference>
<gene>
    <name evidence="2" type="ORF">HMJ28_02470</name>
</gene>
<protein>
    <submittedName>
        <fullName evidence="2">VWA domain-containing protein</fullName>
    </submittedName>
</protein>
<dbReference type="SUPFAM" id="SSF53300">
    <property type="entry name" value="vWA-like"/>
    <property type="match status" value="2"/>
</dbReference>
<comment type="caution">
    <text evidence="2">The sequence shown here is derived from an EMBL/GenBank/DDBJ whole genome shotgun (WGS) entry which is preliminary data.</text>
</comment>
<proteinExistence type="predicted"/>
<dbReference type="InterPro" id="IPR002035">
    <property type="entry name" value="VWF_A"/>
</dbReference>
<dbReference type="Pfam" id="PF00092">
    <property type="entry name" value="VWA"/>
    <property type="match status" value="2"/>
</dbReference>
<dbReference type="Proteomes" id="UP000528432">
    <property type="component" value="Unassembled WGS sequence"/>
</dbReference>
<dbReference type="SMART" id="SM00327">
    <property type="entry name" value="VWA"/>
    <property type="match status" value="2"/>
</dbReference>
<dbReference type="RefSeq" id="WP_171302818.1">
    <property type="nucleotide sequence ID" value="NZ_JABFIF010000002.1"/>
</dbReference>
<evidence type="ECO:0000313" key="2">
    <source>
        <dbReference type="EMBL" id="NOH15268.1"/>
    </source>
</evidence>
<dbReference type="EMBL" id="JABFIF010000002">
    <property type="protein sequence ID" value="NOH15268.1"/>
    <property type="molecule type" value="Genomic_DNA"/>
</dbReference>
<dbReference type="PROSITE" id="PS50234">
    <property type="entry name" value="VWFA"/>
    <property type="match status" value="2"/>
</dbReference>
<dbReference type="Gene3D" id="3.40.50.410">
    <property type="entry name" value="von Willebrand factor, type A domain"/>
    <property type="match status" value="2"/>
</dbReference>
<evidence type="ECO:0000313" key="3">
    <source>
        <dbReference type="Proteomes" id="UP000528432"/>
    </source>
</evidence>
<accession>A0A7Y3V5W3</accession>
<feature type="domain" description="VWFA" evidence="1">
    <location>
        <begin position="537"/>
        <end position="776"/>
    </location>
</feature>
<evidence type="ECO:0000259" key="1">
    <source>
        <dbReference type="PROSITE" id="PS50234"/>
    </source>
</evidence>
<feature type="domain" description="VWFA" evidence="1">
    <location>
        <begin position="173"/>
        <end position="375"/>
    </location>
</feature>
<sequence>MRSKKSILSLILSLIMITLQLSGMSVKAIEKNYENPIAGMILNRTVDKNDLEVGEEFTINYNITPKSFKIEPKKKDLDIVLVIDKSESMEIPLDKTNNYIEDPNGKYYGVYSQYYNHWYYGIVKFNENTKEPYKISIYTDKWGRSDCDIKKDKYYRYILTNQVTGSRYFEGAILDLSKRYTHNSRMEAVQGAAEKFIDSFKNYDGDVNIGFVSYEADISEKKDLTDKAQFEDLKFSINNTLPMGGTNIGDGLRSAYHMLKNSKDQNREKYIVLLTDGDPCYYSWGREGYFFGDDIEQKSIYADRDTVNGLDYAKKMAEKVGEDREANIKSYMIAFTKDIEGSKLKSISNNANYGESIFYKETDNKEGINSVYEDIANSIKKDMYLKDVIIEEILPEGFEVTKLPNGFEIDKNNPRKVVGKLKDIHCILNEKTGEYDAEPINIELKLKAKKPGRYTLGKDSQGKDTSYINYKDVSDKNVSSAFNSVDVNIGSTEYDLMDAKRTVGVKEVGAGDTFDVKYTIIPKPIEAKNVSKDKFKDIVMVIDDSGSMRFIPGQRREPDYYGEKSRLKIMKDVSKNFINEFNDNDNARISLVRYSNMAKVISDFKEINKYNKDSLNRIIENLSAEGSTNTGDGFRLAYSMLKRENNDHDKYIVFMTDGEAEAYSWNYSSSREEYYTGEDIYNSKYKVNQTLWNTGYNGWHYYNYAKPDYRYKSLEYAKIMASKVAEYGTEYNKIKTFVVGFSKDAVSNNKEIADAANGTYYKAEDENTIKDIYESIQKIIQTNVSGKLYMEENFSCNLQVESCPNGFKVENNKLVGNLNNVYYTLSEDGKYYKAEPVEFTVKYKVKENGDLYLGKGNTSFVKMNVLDKSETKKLEECRIESTNSTIINQGIFKGVGQTNNYIHSVKDIKIANTMPINLAMEVEIKTSKSELDLKIQGNINNNSFKFKKYEIKDGVIDLNSWQEKEFTNGKEFKFTNSSDFKLEKGKNYIITYTLIPKGNIGDNINIQTSADNNEVKRMNLKIDNLPNVF</sequence>